<protein>
    <submittedName>
        <fullName evidence="5">TonB-dependent receptor</fullName>
    </submittedName>
</protein>
<dbReference type="InterPro" id="IPR036942">
    <property type="entry name" value="Beta-barrel_TonB_sf"/>
</dbReference>
<sequence>MTKLIFFLWLFVLPFGVLAQVKISGQITDSQNKPLELLEVQLQNNQALITHSDLTDSKGNFSLTTPKGTYTLLIKHLGKVLKEQTINASQDVNLGIIILNDTPQQLQEVVVNSKKKLIERKVDRLVFNVENSISASGGDAIDAMKITPGIRVQNDAISMIGKNNLAVMIDDKIIQLAGEDLINFLKTIPSDNIKSIEVITAPPAKYSAEGNSGLVNIKLKKAKKDSWSANMRGTYTQTTYPAGSVGGGFNYDKKKISISSDLGITNGSISPTYNTTFFYPSQTWQEENTNRNYYDIVRGRLGVNYKFSEKFNIGLQYIGSNNNKNNKEKDFSTIKNNSLSTIDSLIISSAENKIKNNINAVDIYTIYKLDTIGRKISTNFNYLVFDDNQDRIFKSNNLYQNQTIIPNSYYAANNISEQNITNYSAKIDVDFPTKFIDLTFGGKISFTKNNTDLALYNLTTGNQVFDPLQSNKFVYKENTEALYISGSKKLGEKWESQLGLRLETTQTEGNSITLNQTNKNNYSKLFPTFYLSYAPNENNSLSFSYGKRLDRPYFEFLNPFRIYNNKYQYSEGNPFLQPSYSNNLEINYTYKSNWNNRLYYSKISNGTGGIIFINPLDGIQANIILNYLNSENFGLSESYTISHKEWFQSYNSFDIFYSNSKSSVPYINSNITGVNYNLTTNNNFIFNKEKTVLFALNYSYNFKGVSGVDKISAYSQLDASLKFLFLNKKWSLAIIGNDILKTSIITQTSITNNYPIIYRNYEDIRFLRISVVYKLGNKDIKTTQIEGSNEEEKNRLKK</sequence>
<dbReference type="PANTHER" id="PTHR40980:SF4">
    <property type="entry name" value="TONB-DEPENDENT RECEPTOR-LIKE BETA-BARREL DOMAIN-CONTAINING PROTEIN"/>
    <property type="match status" value="1"/>
</dbReference>
<dbReference type="SUPFAM" id="SSF49464">
    <property type="entry name" value="Carboxypeptidase regulatory domain-like"/>
    <property type="match status" value="1"/>
</dbReference>
<dbReference type="EMBL" id="PCMW01000013">
    <property type="protein sequence ID" value="PDS26507.1"/>
    <property type="molecule type" value="Genomic_DNA"/>
</dbReference>
<comment type="subcellular location">
    <subcellularLocation>
        <location evidence="1">Cell outer membrane</location>
    </subcellularLocation>
</comment>
<evidence type="ECO:0000256" key="2">
    <source>
        <dbReference type="ARBA" id="ARBA00023136"/>
    </source>
</evidence>
<accession>A0A2H3L172</accession>
<evidence type="ECO:0000256" key="3">
    <source>
        <dbReference type="ARBA" id="ARBA00023237"/>
    </source>
</evidence>
<dbReference type="RefSeq" id="WP_097553378.1">
    <property type="nucleotide sequence ID" value="NZ_PCMW01000013.1"/>
</dbReference>
<dbReference type="PANTHER" id="PTHR40980">
    <property type="entry name" value="PLUG DOMAIN-CONTAINING PROTEIN"/>
    <property type="match status" value="1"/>
</dbReference>
<keyword evidence="5" id="KW-0675">Receptor</keyword>
<name>A0A2H3L172_9FLAO</name>
<dbReference type="InterPro" id="IPR041700">
    <property type="entry name" value="OMP_b-brl_3"/>
</dbReference>
<proteinExistence type="predicted"/>
<evidence type="ECO:0000259" key="4">
    <source>
        <dbReference type="Pfam" id="PF14905"/>
    </source>
</evidence>
<feature type="domain" description="Outer membrane protein beta-barrel" evidence="4">
    <location>
        <begin position="368"/>
        <end position="773"/>
    </location>
</feature>
<gene>
    <name evidence="5" type="ORF">B0A77_02085</name>
</gene>
<evidence type="ECO:0000313" key="5">
    <source>
        <dbReference type="EMBL" id="PDS26507.1"/>
    </source>
</evidence>
<keyword evidence="2" id="KW-0472">Membrane</keyword>
<evidence type="ECO:0000256" key="1">
    <source>
        <dbReference type="ARBA" id="ARBA00004442"/>
    </source>
</evidence>
<dbReference type="SUPFAM" id="SSF56935">
    <property type="entry name" value="Porins"/>
    <property type="match status" value="1"/>
</dbReference>
<reference evidence="5 6" key="1">
    <citation type="submission" date="2017-09" db="EMBL/GenBank/DDBJ databases">
        <title>Whole genomes of Flavobacteriaceae.</title>
        <authorList>
            <person name="Stine C."/>
            <person name="Li C."/>
            <person name="Tadesse D."/>
        </authorList>
    </citation>
    <scope>NUCLEOTIDE SEQUENCE [LARGE SCALE GENOMIC DNA]</scope>
    <source>
        <strain evidence="5 6">ATCC 35036</strain>
    </source>
</reference>
<dbReference type="Pfam" id="PF14905">
    <property type="entry name" value="OMP_b-brl_3"/>
    <property type="match status" value="1"/>
</dbReference>
<evidence type="ECO:0000313" key="6">
    <source>
        <dbReference type="Proteomes" id="UP000220828"/>
    </source>
</evidence>
<dbReference type="InterPro" id="IPR008969">
    <property type="entry name" value="CarboxyPept-like_regulatory"/>
</dbReference>
<dbReference type="AlphaFoldDB" id="A0A2H3L172"/>
<dbReference type="GO" id="GO:0009279">
    <property type="term" value="C:cell outer membrane"/>
    <property type="evidence" value="ECO:0007669"/>
    <property type="project" value="UniProtKB-SubCell"/>
</dbReference>
<comment type="caution">
    <text evidence="5">The sequence shown here is derived from an EMBL/GenBank/DDBJ whole genome shotgun (WGS) entry which is preliminary data.</text>
</comment>
<organism evidence="5 6">
    <name type="scientific">Flavobacterium branchiophilum</name>
    <dbReference type="NCBI Taxonomy" id="55197"/>
    <lineage>
        <taxon>Bacteria</taxon>
        <taxon>Pseudomonadati</taxon>
        <taxon>Bacteroidota</taxon>
        <taxon>Flavobacteriia</taxon>
        <taxon>Flavobacteriales</taxon>
        <taxon>Flavobacteriaceae</taxon>
        <taxon>Flavobacterium</taxon>
    </lineage>
</organism>
<dbReference type="Pfam" id="PF13715">
    <property type="entry name" value="CarbopepD_reg_2"/>
    <property type="match status" value="1"/>
</dbReference>
<dbReference type="Gene3D" id="2.40.170.20">
    <property type="entry name" value="TonB-dependent receptor, beta-barrel domain"/>
    <property type="match status" value="1"/>
</dbReference>
<dbReference type="OrthoDB" id="8764943at2"/>
<dbReference type="Proteomes" id="UP000220828">
    <property type="component" value="Unassembled WGS sequence"/>
</dbReference>
<keyword evidence="3" id="KW-0998">Cell outer membrane</keyword>
<dbReference type="Gene3D" id="2.60.40.1120">
    <property type="entry name" value="Carboxypeptidase-like, regulatory domain"/>
    <property type="match status" value="1"/>
</dbReference>